<organism evidence="9 10">
    <name type="scientific">Phascolomyces articulosus</name>
    <dbReference type="NCBI Taxonomy" id="60185"/>
    <lineage>
        <taxon>Eukaryota</taxon>
        <taxon>Fungi</taxon>
        <taxon>Fungi incertae sedis</taxon>
        <taxon>Mucoromycota</taxon>
        <taxon>Mucoromycotina</taxon>
        <taxon>Mucoromycetes</taxon>
        <taxon>Mucorales</taxon>
        <taxon>Lichtheimiaceae</taxon>
        <taxon>Phascolomyces</taxon>
    </lineage>
</organism>
<dbReference type="PANTHER" id="PTHR23506">
    <property type="entry name" value="GH10249P"/>
    <property type="match status" value="1"/>
</dbReference>
<keyword evidence="2" id="KW-0813">Transport</keyword>
<evidence type="ECO:0000256" key="2">
    <source>
        <dbReference type="ARBA" id="ARBA00022448"/>
    </source>
</evidence>
<sequence length="551" mass="60821">MGKNTNNSDKMEKRRPFLLKFRSSNTYVLLTASVSSLSGAIVYSVAIPILPFVINSMKQGISPQDPSLIAAYKSNDADISLDTYSDTGIVLGIYAAASVIAGPIFGYLGDKSKHRRTPMLLGIAALFLTTILFLFATQYWMLILARILQGISDACVFTLALALVSDTFPRDVLGTQMAKVITFQAVGLTAGSPIGVLFDKFGYKSPFIFCIVLVGIDFFLRLFLIERRNSPKHWFETTTPTTTLKNKCENEHPQGDEESRVNSNRKQQNVPSSLAPSHQEDGTTHSSIVDCVQQPHDTNTEISNNNNVEDDNDKNNLTLRQRLFNPRIIVSLLIGLIASFSTTTLHPTLPIHLKNEWGYNATQIGLITLAFGIPPFFSMPLSGYLYDRFGPRILCSIVLLLSGIVQPCMGIPSSHGGGNIASLVVMVVCSSFTLDMALAPVSTEFSNCIDDLFNNYSNNKKQKNNTQKQEEDDEEEEEGYFGRGYGILHSAFCLGEFLGPLMGGYIFRSIGFYWLCITVGIILIVSSPFPFLFLGNKRFSFSSICHSQKSS</sequence>
<dbReference type="Pfam" id="PF07690">
    <property type="entry name" value="MFS_1"/>
    <property type="match status" value="2"/>
</dbReference>
<dbReference type="InterPro" id="IPR020846">
    <property type="entry name" value="MFS_dom"/>
</dbReference>
<gene>
    <name evidence="9" type="ORF">BDA99DRAFT_517971</name>
</gene>
<accession>A0AAD5JUI7</accession>
<evidence type="ECO:0000313" key="10">
    <source>
        <dbReference type="Proteomes" id="UP001209540"/>
    </source>
</evidence>
<feature type="region of interest" description="Disordered" evidence="6">
    <location>
        <begin position="244"/>
        <end position="285"/>
    </location>
</feature>
<feature type="transmembrane region" description="Helical" evidence="7">
    <location>
        <begin position="89"/>
        <end position="108"/>
    </location>
</feature>
<keyword evidence="3 7" id="KW-0812">Transmembrane</keyword>
<protein>
    <submittedName>
        <fullName evidence="9">Major facilitator superfamily domain-containing protein</fullName>
    </submittedName>
</protein>
<dbReference type="InterPro" id="IPR036259">
    <property type="entry name" value="MFS_trans_sf"/>
</dbReference>
<feature type="transmembrane region" description="Helical" evidence="7">
    <location>
        <begin position="120"/>
        <end position="141"/>
    </location>
</feature>
<dbReference type="Gene3D" id="1.20.1250.20">
    <property type="entry name" value="MFS general substrate transporter like domains"/>
    <property type="match status" value="2"/>
</dbReference>
<feature type="compositionally biased region" description="Basic and acidic residues" evidence="6">
    <location>
        <begin position="246"/>
        <end position="260"/>
    </location>
</feature>
<feature type="domain" description="Major facilitator superfamily (MFS) profile" evidence="8">
    <location>
        <begin position="28"/>
        <end position="538"/>
    </location>
</feature>
<dbReference type="AlphaFoldDB" id="A0AAD5JUI7"/>
<dbReference type="InterPro" id="IPR050930">
    <property type="entry name" value="MFS_Vesicular_Transporter"/>
</dbReference>
<comment type="subcellular location">
    <subcellularLocation>
        <location evidence="1">Membrane</location>
        <topology evidence="1">Multi-pass membrane protein</topology>
    </subcellularLocation>
</comment>
<keyword evidence="5 7" id="KW-0472">Membrane</keyword>
<dbReference type="SUPFAM" id="SSF103473">
    <property type="entry name" value="MFS general substrate transporter"/>
    <property type="match status" value="1"/>
</dbReference>
<dbReference type="CDD" id="cd17325">
    <property type="entry name" value="MFS_MdtG_SLC18_like"/>
    <property type="match status" value="1"/>
</dbReference>
<reference evidence="9" key="1">
    <citation type="journal article" date="2022" name="IScience">
        <title>Evolution of zygomycete secretomes and the origins of terrestrial fungal ecologies.</title>
        <authorList>
            <person name="Chang Y."/>
            <person name="Wang Y."/>
            <person name="Mondo S."/>
            <person name="Ahrendt S."/>
            <person name="Andreopoulos W."/>
            <person name="Barry K."/>
            <person name="Beard J."/>
            <person name="Benny G.L."/>
            <person name="Blankenship S."/>
            <person name="Bonito G."/>
            <person name="Cuomo C."/>
            <person name="Desiro A."/>
            <person name="Gervers K.A."/>
            <person name="Hundley H."/>
            <person name="Kuo A."/>
            <person name="LaButti K."/>
            <person name="Lang B.F."/>
            <person name="Lipzen A."/>
            <person name="O'Donnell K."/>
            <person name="Pangilinan J."/>
            <person name="Reynolds N."/>
            <person name="Sandor L."/>
            <person name="Smith M.E."/>
            <person name="Tsang A."/>
            <person name="Grigoriev I.V."/>
            <person name="Stajich J.E."/>
            <person name="Spatafora J.W."/>
        </authorList>
    </citation>
    <scope>NUCLEOTIDE SEQUENCE</scope>
    <source>
        <strain evidence="9">RSA 2281</strain>
    </source>
</reference>
<dbReference type="PROSITE" id="PS50850">
    <property type="entry name" value="MFS"/>
    <property type="match status" value="1"/>
</dbReference>
<dbReference type="GO" id="GO:0022857">
    <property type="term" value="F:transmembrane transporter activity"/>
    <property type="evidence" value="ECO:0007669"/>
    <property type="project" value="InterPro"/>
</dbReference>
<dbReference type="EMBL" id="JAIXMP010000023">
    <property type="protein sequence ID" value="KAI9255136.1"/>
    <property type="molecule type" value="Genomic_DNA"/>
</dbReference>
<feature type="transmembrane region" description="Helical" evidence="7">
    <location>
        <begin position="393"/>
        <end position="414"/>
    </location>
</feature>
<dbReference type="Proteomes" id="UP001209540">
    <property type="component" value="Unassembled WGS sequence"/>
</dbReference>
<evidence type="ECO:0000256" key="3">
    <source>
        <dbReference type="ARBA" id="ARBA00022692"/>
    </source>
</evidence>
<evidence type="ECO:0000256" key="6">
    <source>
        <dbReference type="SAM" id="MobiDB-lite"/>
    </source>
</evidence>
<keyword evidence="10" id="KW-1185">Reference proteome</keyword>
<evidence type="ECO:0000256" key="1">
    <source>
        <dbReference type="ARBA" id="ARBA00004141"/>
    </source>
</evidence>
<evidence type="ECO:0000313" key="9">
    <source>
        <dbReference type="EMBL" id="KAI9255136.1"/>
    </source>
</evidence>
<reference evidence="9" key="2">
    <citation type="submission" date="2023-02" db="EMBL/GenBank/DDBJ databases">
        <authorList>
            <consortium name="DOE Joint Genome Institute"/>
            <person name="Mondo S.J."/>
            <person name="Chang Y."/>
            <person name="Wang Y."/>
            <person name="Ahrendt S."/>
            <person name="Andreopoulos W."/>
            <person name="Barry K."/>
            <person name="Beard J."/>
            <person name="Benny G.L."/>
            <person name="Blankenship S."/>
            <person name="Bonito G."/>
            <person name="Cuomo C."/>
            <person name="Desiro A."/>
            <person name="Gervers K.A."/>
            <person name="Hundley H."/>
            <person name="Kuo A."/>
            <person name="LaButti K."/>
            <person name="Lang B.F."/>
            <person name="Lipzen A."/>
            <person name="O'Donnell K."/>
            <person name="Pangilinan J."/>
            <person name="Reynolds N."/>
            <person name="Sandor L."/>
            <person name="Smith M.W."/>
            <person name="Tsang A."/>
            <person name="Grigoriev I.V."/>
            <person name="Stajich J.E."/>
            <person name="Spatafora J.W."/>
        </authorList>
    </citation>
    <scope>NUCLEOTIDE SEQUENCE</scope>
    <source>
        <strain evidence="9">RSA 2281</strain>
    </source>
</reference>
<proteinExistence type="predicted"/>
<feature type="compositionally biased region" description="Polar residues" evidence="6">
    <location>
        <begin position="261"/>
        <end position="276"/>
    </location>
</feature>
<evidence type="ECO:0000256" key="5">
    <source>
        <dbReference type="ARBA" id="ARBA00023136"/>
    </source>
</evidence>
<feature type="transmembrane region" description="Helical" evidence="7">
    <location>
        <begin position="27"/>
        <end position="54"/>
    </location>
</feature>
<dbReference type="PANTHER" id="PTHR23506:SF23">
    <property type="entry name" value="GH10249P"/>
    <property type="match status" value="1"/>
</dbReference>
<name>A0AAD5JUI7_9FUNG</name>
<feature type="transmembrane region" description="Helical" evidence="7">
    <location>
        <begin position="204"/>
        <end position="224"/>
    </location>
</feature>
<feature type="transmembrane region" description="Helical" evidence="7">
    <location>
        <begin position="364"/>
        <end position="386"/>
    </location>
</feature>
<feature type="transmembrane region" description="Helical" evidence="7">
    <location>
        <begin position="487"/>
        <end position="506"/>
    </location>
</feature>
<feature type="transmembrane region" description="Helical" evidence="7">
    <location>
        <begin position="512"/>
        <end position="534"/>
    </location>
</feature>
<evidence type="ECO:0000256" key="7">
    <source>
        <dbReference type="SAM" id="Phobius"/>
    </source>
</evidence>
<comment type="caution">
    <text evidence="9">The sequence shown here is derived from an EMBL/GenBank/DDBJ whole genome shotgun (WGS) entry which is preliminary data.</text>
</comment>
<evidence type="ECO:0000256" key="4">
    <source>
        <dbReference type="ARBA" id="ARBA00022989"/>
    </source>
</evidence>
<dbReference type="GO" id="GO:0016020">
    <property type="term" value="C:membrane"/>
    <property type="evidence" value="ECO:0007669"/>
    <property type="project" value="UniProtKB-SubCell"/>
</dbReference>
<keyword evidence="4 7" id="KW-1133">Transmembrane helix</keyword>
<feature type="transmembrane region" description="Helical" evidence="7">
    <location>
        <begin position="324"/>
        <end position="344"/>
    </location>
</feature>
<dbReference type="InterPro" id="IPR011701">
    <property type="entry name" value="MFS"/>
</dbReference>
<evidence type="ECO:0000259" key="8">
    <source>
        <dbReference type="PROSITE" id="PS50850"/>
    </source>
</evidence>